<evidence type="ECO:0000256" key="4">
    <source>
        <dbReference type="RuleBase" id="RU363099"/>
    </source>
</evidence>
<protein>
    <recommendedName>
        <fullName evidence="4">Dirigent protein</fullName>
    </recommendedName>
</protein>
<evidence type="ECO:0000313" key="5">
    <source>
        <dbReference type="EMBL" id="KAK7393225.1"/>
    </source>
</evidence>
<dbReference type="GO" id="GO:0009699">
    <property type="term" value="P:phenylpropanoid biosynthetic process"/>
    <property type="evidence" value="ECO:0007669"/>
    <property type="project" value="UniProtKB-ARBA"/>
</dbReference>
<comment type="caution">
    <text evidence="5">The sequence shown here is derived from an EMBL/GenBank/DDBJ whole genome shotgun (WGS) entry which is preliminary data.</text>
</comment>
<organism evidence="5 6">
    <name type="scientific">Psophocarpus tetragonolobus</name>
    <name type="common">Winged bean</name>
    <name type="synonym">Dolichos tetragonolobus</name>
    <dbReference type="NCBI Taxonomy" id="3891"/>
    <lineage>
        <taxon>Eukaryota</taxon>
        <taxon>Viridiplantae</taxon>
        <taxon>Streptophyta</taxon>
        <taxon>Embryophyta</taxon>
        <taxon>Tracheophyta</taxon>
        <taxon>Spermatophyta</taxon>
        <taxon>Magnoliopsida</taxon>
        <taxon>eudicotyledons</taxon>
        <taxon>Gunneridae</taxon>
        <taxon>Pentapetalae</taxon>
        <taxon>rosids</taxon>
        <taxon>fabids</taxon>
        <taxon>Fabales</taxon>
        <taxon>Fabaceae</taxon>
        <taxon>Papilionoideae</taxon>
        <taxon>50 kb inversion clade</taxon>
        <taxon>NPAAA clade</taxon>
        <taxon>indigoferoid/millettioid clade</taxon>
        <taxon>Phaseoleae</taxon>
        <taxon>Psophocarpus</taxon>
    </lineage>
</organism>
<evidence type="ECO:0000313" key="6">
    <source>
        <dbReference type="Proteomes" id="UP001386955"/>
    </source>
</evidence>
<dbReference type="GO" id="GO:0048046">
    <property type="term" value="C:apoplast"/>
    <property type="evidence" value="ECO:0007669"/>
    <property type="project" value="UniProtKB-SubCell"/>
</dbReference>
<keyword evidence="3 4" id="KW-0964">Secreted</keyword>
<gene>
    <name evidence="5" type="ORF">VNO78_21767</name>
</gene>
<name>A0AAN9SCJ0_PSOTE</name>
<reference evidence="5 6" key="1">
    <citation type="submission" date="2024-01" db="EMBL/GenBank/DDBJ databases">
        <title>The genomes of 5 underutilized Papilionoideae crops provide insights into root nodulation and disease resistanc.</title>
        <authorList>
            <person name="Jiang F."/>
        </authorList>
    </citation>
    <scope>NUCLEOTIDE SEQUENCE [LARGE SCALE GENOMIC DNA]</scope>
    <source>
        <strain evidence="5">DUOXIRENSHENG_FW03</strain>
        <tissue evidence="5">Leaves</tissue>
    </source>
</reference>
<keyword evidence="6" id="KW-1185">Reference proteome</keyword>
<evidence type="ECO:0000256" key="2">
    <source>
        <dbReference type="ARBA" id="ARBA00011738"/>
    </source>
</evidence>
<dbReference type="PANTHER" id="PTHR46215">
    <property type="entry name" value="DIRIGENT PROTEIN 24-RELATED"/>
    <property type="match status" value="1"/>
</dbReference>
<comment type="subcellular location">
    <subcellularLocation>
        <location evidence="4">Secreted</location>
        <location evidence="4">Extracellular space</location>
        <location evidence="4">Apoplast</location>
    </subcellularLocation>
</comment>
<comment type="similarity">
    <text evidence="1 4">Belongs to the plant dirigent protein family.</text>
</comment>
<proteinExistence type="inferred from homology"/>
<dbReference type="EMBL" id="JAYMYS010000005">
    <property type="protein sequence ID" value="KAK7393225.1"/>
    <property type="molecule type" value="Genomic_DNA"/>
</dbReference>
<dbReference type="PANTHER" id="PTHR46215:SF28">
    <property type="entry name" value="DIRIGENT PROTEIN"/>
    <property type="match status" value="1"/>
</dbReference>
<dbReference type="AlphaFoldDB" id="A0AAN9SCJ0"/>
<dbReference type="InterPro" id="IPR044859">
    <property type="entry name" value="Allene_oxi_cyc_Dirigent"/>
</dbReference>
<dbReference type="Gene3D" id="2.40.480.10">
    <property type="entry name" value="Allene oxide cyclase-like"/>
    <property type="match status" value="1"/>
</dbReference>
<evidence type="ECO:0000256" key="1">
    <source>
        <dbReference type="ARBA" id="ARBA00010746"/>
    </source>
</evidence>
<keyword evidence="4" id="KW-0052">Apoplast</keyword>
<dbReference type="Pfam" id="PF03018">
    <property type="entry name" value="Dirigent"/>
    <property type="match status" value="1"/>
</dbReference>
<accession>A0AAN9SCJ0</accession>
<comment type="function">
    <text evidence="4">Dirigent proteins impart stereoselectivity on the phenoxy radical-coupling reaction, yielding optically active lignans from two molecules of coniferyl alcohol in the biosynthesis of lignans, flavonolignans, and alkaloids and thus plays a central role in plant secondary metabolism.</text>
</comment>
<dbReference type="InterPro" id="IPR004265">
    <property type="entry name" value="Dirigent"/>
</dbReference>
<dbReference type="Proteomes" id="UP001386955">
    <property type="component" value="Unassembled WGS sequence"/>
</dbReference>
<sequence length="373" mass="39692">MDEGWREVSETAQDMAGRNATLINCVARRVDKSGQGGLREDETEVGRAIMVRKPQYSKAWWMKVQTRLELVDIHESRGIQELGGEESQDRIDTEIQNSFEIDYKIEEMTSTSETLGNNMAMGMGSLTAASLAMLLTFANLAMTIAAVDPIAATGKEPVIELYMHDILGGSNPTARPVTGLLGSIYSGQVPFATPIGFNIPQGGTLIPNANGANPSVNGVFGIPLGTGLAGTSFAPNTGSNNNQNNAQLLLGPDGLGLGFGTITVIDDILTSQPELGSQIIGKAQGVYVASSADGTRQMMTFTAMFEGGEYDDSLNFYGLYKIGSTMSQISVIGGTGKFKNARGFAELRALIPPGQIAIDGAETLLRITIYLKY</sequence>
<comment type="subunit">
    <text evidence="2 4">Homodimer.</text>
</comment>
<evidence type="ECO:0000256" key="3">
    <source>
        <dbReference type="ARBA" id="ARBA00022525"/>
    </source>
</evidence>